<feature type="region of interest" description="Disordered" evidence="2">
    <location>
        <begin position="54"/>
        <end position="81"/>
    </location>
</feature>
<evidence type="ECO:0000256" key="1">
    <source>
        <dbReference type="SAM" id="Coils"/>
    </source>
</evidence>
<feature type="coiled-coil region" evidence="1">
    <location>
        <begin position="2062"/>
        <end position="2133"/>
    </location>
</feature>
<evidence type="ECO:0000313" key="4">
    <source>
        <dbReference type="EMBL" id="CAD2087678.1"/>
    </source>
</evidence>
<feature type="compositionally biased region" description="Polar residues" evidence="2">
    <location>
        <begin position="2643"/>
        <end position="2652"/>
    </location>
</feature>
<name>A0A6V7RXW0_PLAVN</name>
<organism evidence="4 5">
    <name type="scientific">Plasmodium vinckei lentum</name>
    <dbReference type="NCBI Taxonomy" id="138297"/>
    <lineage>
        <taxon>Eukaryota</taxon>
        <taxon>Sar</taxon>
        <taxon>Alveolata</taxon>
        <taxon>Apicomplexa</taxon>
        <taxon>Aconoidasida</taxon>
        <taxon>Haemosporida</taxon>
        <taxon>Plasmodiidae</taxon>
        <taxon>Plasmodium</taxon>
        <taxon>Plasmodium (Vinckeia)</taxon>
    </lineage>
</organism>
<dbReference type="VEuPathDB" id="PlasmoDB:PVLDE_0600170"/>
<feature type="compositionally biased region" description="Basic and acidic residues" evidence="2">
    <location>
        <begin position="60"/>
        <end position="70"/>
    </location>
</feature>
<keyword evidence="3" id="KW-0732">Signal</keyword>
<dbReference type="InterPro" id="IPR006499">
    <property type="entry name" value="Reticulocyte-bd"/>
</dbReference>
<feature type="coiled-coil region" evidence="1">
    <location>
        <begin position="1354"/>
        <end position="1392"/>
    </location>
</feature>
<dbReference type="Gene3D" id="6.10.250.560">
    <property type="match status" value="1"/>
</dbReference>
<feature type="region of interest" description="Disordered" evidence="2">
    <location>
        <begin position="2629"/>
        <end position="2666"/>
    </location>
</feature>
<evidence type="ECO:0000256" key="2">
    <source>
        <dbReference type="SAM" id="MobiDB-lite"/>
    </source>
</evidence>
<feature type="coiled-coil region" evidence="1">
    <location>
        <begin position="1605"/>
        <end position="1715"/>
    </location>
</feature>
<proteinExistence type="predicted"/>
<dbReference type="NCBIfam" id="TIGR01612">
    <property type="entry name" value="235kDa-fam"/>
    <property type="match status" value="1"/>
</dbReference>
<protein>
    <submittedName>
        <fullName evidence="4">Reticulocyte binding protein, putative</fullName>
    </submittedName>
</protein>
<gene>
    <name evidence="4" type="ORF">PVLDE_0600170</name>
</gene>
<keyword evidence="1" id="KW-0175">Coiled coil</keyword>
<evidence type="ECO:0000313" key="5">
    <source>
        <dbReference type="Proteomes" id="UP000515308"/>
    </source>
</evidence>
<reference evidence="4 5" key="1">
    <citation type="submission" date="2020-08" db="EMBL/GenBank/DDBJ databases">
        <authorList>
            <person name="Ramaprasad A."/>
        </authorList>
    </citation>
    <scope>NUCLEOTIDE SEQUENCE [LARGE SCALE GENOMIC DNA]</scope>
</reference>
<feature type="signal peptide" evidence="3">
    <location>
        <begin position="1"/>
        <end position="24"/>
    </location>
</feature>
<accession>A0A6V7RXW0</accession>
<evidence type="ECO:0000256" key="3">
    <source>
        <dbReference type="SAM" id="SignalP"/>
    </source>
</evidence>
<feature type="compositionally biased region" description="Low complexity" evidence="2">
    <location>
        <begin position="2653"/>
        <end position="2663"/>
    </location>
</feature>
<feature type="coiled-coil region" evidence="1">
    <location>
        <begin position="561"/>
        <end position="588"/>
    </location>
</feature>
<dbReference type="EMBL" id="LR865368">
    <property type="protein sequence ID" value="CAD2087678.1"/>
    <property type="molecule type" value="Genomic_DNA"/>
</dbReference>
<sequence>MMKKFIHITTTYIVLFISPEIIYGYQLEKNKPNNGKQLNDFNPYNNLKKWSFNKSQSSNEKQDNNKHDAFNNENPGGFDSINIKSFENKDNTQNTQRTLYNKPQNKNYFGSLKNFNHDNEKANNNVTIAKNSFIQKFNVPEFDSNLFNITDIIYGVDNINENLSFIYVKLRTLEELRDKLYEFYSDKYDKLKIVTNSINKIKHDLNEIFKMYQPQRDEVVNEMTNLHNPLYNFYNNSPMDNYELYTSSHRKYVEHLIPALRKVESEIDKSILSMSSTYGNLVIYEKEKLKELLEQYARDTTDYTFKMLDSTKNNPVLIDNETVPFIQLLIDTLNYEQKFQSIQNKLTFLLDQFKDLKERYEWHRRICINVSGYMYVYVKRKLPYKLNNYFVDFKLIASKYSIIIYNNERLSTLEKLYKYLNEVLFHIFKMIGKLLIDSPDPQNNLIFKDDIYEFDTSTPKSKFASLKNEFFEIFEDKWESYNNKDIEGSDSINNDMVLILKHMNKFKNLVDSMESSQKNGFEEKTNVLDEIQKKLDKTTYEEREEGFKSSLELGKKWETKKKEIITKLNKENNETVQLEEQIKDLFKKSSEIITEKKHMKDLKLKLNEKIKGISDKKEYIKKAIELEKEIKKNIAYIDELAKQSPYEINKYIEKKNTIFNTIKSDFDKIYVGDINQLYNELSSIVKENTIDNTEDKTKLEALKSKIDNEYNKIQSMQIKIDASHLNAVEDNKNALLNTILEIKKYIYEEINNEVNKMLDDFKNKETHLLSNINDYFRHNGELSNYKNTISEIRNKYNDKINMDNMQEEETRKIYEKSKECMTKILANENEILKNINEVKCMKDNFLDKVNIYINFDNTYKENADSEHDQFIKLTNKIRTEVSNKELSKYEQIFDDSKALIAQTNKHIEEEYQNINILKKANEYIKACENTTKLIKSFRNKHNELSGILNKNIETIKGTDSIEKSYTENFLNTLTTKTKELGKIFTDASLDDYEQANNELKQYFNNLKENLGKNPESKLSQQFNEKEKAFNDMIQKNEHINKNVSNIEMAVYASVHNISEEIENDIEKNIESLNIQILEKVKANITNLSEIKEKLKHYNFDNLRKEENIKYTNEINKIKDDIETLDKKIDKNIKALTEIKKKSENYIEEIKTPIDKLERVTDSAISNDDAEEIEKKQKVIVAKIGKKKSIYEEINKLLNEISEIEKDKTSLEKAKDINLSYGKSLGNIFLDQIDEEKKKAEHMIKEIEEYMKDFDNNNNNNNNSQETENEMKMLNISHDDDKNYYIISKDHEKNISEIRDKSLKIIQGLSKESNINNIKNELQKNVSDSQKHNSDINQYLSKISNIYNILKLNDIQNITEKVKKYTDEIENDNKKINDELSNSEALITKLKDNLSLKECQSKIESTIDDKYVDECIKNITDLKTYILGEETNISTYFKNAEEYNKNVLLNLNNIEMANNKSQYILKTKNNGTNTPDYNIDELKTRKDKSNAYKDEADKNTKAIEKNKELFEQYKQEVTALLNKYSAVALKKKFDKTKKDSEQIVKEIKDTHNNFILQVDKSEQKMNGIKKEQIRIEDEIANNDKSNKAMIDIQMSLEQLETRLLKINDIKKNSSTCLNEIENIENQISSLSINSQETKLKDNEDKLNTVQKLLESLTSQKKNIEDQIKELNEANSKIENIENDINQHKKNYEIGIIEKIKENAETNKKQIESIKELIKPTIQNLISSFNASDLEGIDTNESLEKYNTKMNNIYEEFIKSYNLITNYSETVLKEPITYDQIKNTRIATQNELLKNIESGNNIKSYLDDVKANEFDRIVTYFKNKLNTVNDKFNNEYLKINEGFDNISKSINNIKNSTDENSLLDILSQAKQVYGNITSKTYYNYKYEAENIFRNISTLANSLNIQIQNGSGINLFKNINIAILSSLNSETKDKLKFIPPPQNESEIYTTIRNSYDTLLDIFKKSQDIHKKEQSTLNLMSENRHLYEKVRATNELKGALSDTKYKKEKILNDAKLVLHKFNELSQLTCDSQNNGTILELSKQNQIKEKIDNYEKEKLKFGMDFNVATVEEKLDNIIKSLEKFENNHDSSEKKDSNMQYNDKLNEIAKVLNTEIKIIEDKITEKNNLIDRLIEMRKECLLFTYTTLAETLKNKVTNYSSLITSATKFSKEYLEYINNSTDSLNDDINTLQTKYNLNQTSSHATSKFADAITDNNDLIEKEKEATQAINNLTKLFTIDSKNIDVNILHNNKLQMIYFDSELHKLIESIKQLYKKMHAFKLSNIGQINQKYFDISKQFDNILQLQKNKLTENLNNLKEIEQYISDKKNSLFHTVNENTNSNLNALKDIYNNIITRENKAHDIENINNKENENIALYTDTITKLTEKIQNILNFVTTHENDNNIIKQHIQDNDENDASKIKDSLKNTIQSFQQIQNKIDENKAQFYGNNNINNIIAIISQNINDVKTQLHKDLIMENKLIQLQKGMENIKNSTYGIRSEQIAKYANTIQNYVEQAKEIQNNSNKDEIDNIIQQVINYNKELKIKLQTIVDNKNRAMSIISRIKNTTNLTESEYNTAIKYEDDANSIILDLNTSQNMLNHLINQNLNVINDLRNRKQHIQGRSNLHTINREQEITQTEHFSNTQHHDVNDTKNINKNHQYSSSNGKGSSKGRNTENTVRFAGAIAFGLVVCYAVTKFKTKNDKGEMYYDESKGFYGDNENVFFEREEEVIEISMNEDL</sequence>
<feature type="chain" id="PRO_5027875743" evidence="3">
    <location>
        <begin position="25"/>
        <end position="2730"/>
    </location>
</feature>
<feature type="coiled-coil region" evidence="1">
    <location>
        <begin position="1186"/>
        <end position="1256"/>
    </location>
</feature>
<dbReference type="Proteomes" id="UP000515308">
    <property type="component" value="Chromosome PVLDE_06"/>
</dbReference>